<dbReference type="InterPro" id="IPR052521">
    <property type="entry name" value="Cell_div_SPOR-domain"/>
</dbReference>
<feature type="domain" description="SPOR" evidence="3">
    <location>
        <begin position="323"/>
        <end position="398"/>
    </location>
</feature>
<protein>
    <submittedName>
        <fullName evidence="4">SPOR domain-containing protein</fullName>
    </submittedName>
</protein>
<comment type="caution">
    <text evidence="4">The sequence shown here is derived from an EMBL/GenBank/DDBJ whole genome shotgun (WGS) entry which is preliminary data.</text>
</comment>
<accession>A0ABV6CE11</accession>
<evidence type="ECO:0000313" key="5">
    <source>
        <dbReference type="Proteomes" id="UP001589758"/>
    </source>
</evidence>
<dbReference type="InterPro" id="IPR036680">
    <property type="entry name" value="SPOR-like_sf"/>
</dbReference>
<feature type="transmembrane region" description="Helical" evidence="2">
    <location>
        <begin position="35"/>
        <end position="56"/>
    </location>
</feature>
<feature type="compositionally biased region" description="Polar residues" evidence="1">
    <location>
        <begin position="207"/>
        <end position="237"/>
    </location>
</feature>
<feature type="compositionally biased region" description="Polar residues" evidence="1">
    <location>
        <begin position="1"/>
        <end position="10"/>
    </location>
</feature>
<dbReference type="RefSeq" id="WP_385876589.1">
    <property type="nucleotide sequence ID" value="NZ_JBHLXE010000051.1"/>
</dbReference>
<dbReference type="PANTHER" id="PTHR38687">
    <property type="entry name" value="CELL DIVISION PROTEIN DEDD-RELATED"/>
    <property type="match status" value="1"/>
</dbReference>
<proteinExistence type="predicted"/>
<dbReference type="Proteomes" id="UP001589758">
    <property type="component" value="Unassembled WGS sequence"/>
</dbReference>
<keyword evidence="5" id="KW-1185">Reference proteome</keyword>
<feature type="compositionally biased region" description="Low complexity" evidence="1">
    <location>
        <begin position="183"/>
        <end position="192"/>
    </location>
</feature>
<feature type="region of interest" description="Disordered" evidence="1">
    <location>
        <begin position="141"/>
        <end position="192"/>
    </location>
</feature>
<dbReference type="SUPFAM" id="SSF110997">
    <property type="entry name" value="Sporulation related repeat"/>
    <property type="match status" value="1"/>
</dbReference>
<name>A0ABV6CE11_9GAMM</name>
<keyword evidence="2" id="KW-0812">Transmembrane</keyword>
<sequence length="398" mass="43328">MAQRDYISSKNRPARNENRRNAPVAHRQTRGKSPYILIAIILLILMVFVGVLYYIMNNAPAEEVAQQMAQSTESVPPPPLDKWQYINDLESGSRPVDDSILDASSLEQEALNALIAQQIDPTTGEIIANPTPNQINPTEGTLGTQLDNATTALPPLGEPQLPNNGIYSQNPNDLVQPSYNEPSNQSIGNSNNSAINALENELASLPSNGAVQSSTNVMPSDNNLSSGSLNQPNQVSDQEALEQQRKLAQEQARKAEEQAILKQKAAQEQARLKQKADEEKAKKERLLAEQQARREREEAAKRAEEAKVIAQQKVEQTRNVPVSTTGSGWQLQCGSFADVTKAESLKALLAFKGIPARVVKAGQYNRVMVGPYSSRQDANSLLPRTQAAGVPGCIILAP</sequence>
<evidence type="ECO:0000313" key="4">
    <source>
        <dbReference type="EMBL" id="MFC0179488.1"/>
    </source>
</evidence>
<reference evidence="4 5" key="1">
    <citation type="submission" date="2024-09" db="EMBL/GenBank/DDBJ databases">
        <authorList>
            <person name="Sun Q."/>
            <person name="Mori K."/>
        </authorList>
    </citation>
    <scope>NUCLEOTIDE SEQUENCE [LARGE SCALE GENOMIC DNA]</scope>
    <source>
        <strain evidence="4 5">CCM 8545</strain>
    </source>
</reference>
<evidence type="ECO:0000256" key="2">
    <source>
        <dbReference type="SAM" id="Phobius"/>
    </source>
</evidence>
<feature type="region of interest" description="Disordered" evidence="1">
    <location>
        <begin position="207"/>
        <end position="253"/>
    </location>
</feature>
<organism evidence="4 5">
    <name type="scientific">Thorsellia kenyensis</name>
    <dbReference type="NCBI Taxonomy" id="1549888"/>
    <lineage>
        <taxon>Bacteria</taxon>
        <taxon>Pseudomonadati</taxon>
        <taxon>Pseudomonadota</taxon>
        <taxon>Gammaproteobacteria</taxon>
        <taxon>Enterobacterales</taxon>
        <taxon>Thorselliaceae</taxon>
        <taxon>Thorsellia</taxon>
    </lineage>
</organism>
<keyword evidence="2" id="KW-1133">Transmembrane helix</keyword>
<dbReference type="PANTHER" id="PTHR38687:SF2">
    <property type="entry name" value="CELL DIVISION PROTEIN FTSN"/>
    <property type="match status" value="1"/>
</dbReference>
<keyword evidence="2" id="KW-0472">Membrane</keyword>
<feature type="region of interest" description="Disordered" evidence="1">
    <location>
        <begin position="1"/>
        <end position="26"/>
    </location>
</feature>
<gene>
    <name evidence="4" type="ORF">ACFFIT_05180</name>
</gene>
<dbReference type="Gene3D" id="3.30.70.1070">
    <property type="entry name" value="Sporulation related repeat"/>
    <property type="match status" value="1"/>
</dbReference>
<dbReference type="EMBL" id="JBHLXE010000051">
    <property type="protein sequence ID" value="MFC0179488.1"/>
    <property type="molecule type" value="Genomic_DNA"/>
</dbReference>
<dbReference type="InterPro" id="IPR007730">
    <property type="entry name" value="SPOR-like_dom"/>
</dbReference>
<evidence type="ECO:0000259" key="3">
    <source>
        <dbReference type="PROSITE" id="PS51724"/>
    </source>
</evidence>
<feature type="compositionally biased region" description="Polar residues" evidence="1">
    <location>
        <begin position="161"/>
        <end position="182"/>
    </location>
</feature>
<feature type="compositionally biased region" description="Polar residues" evidence="1">
    <location>
        <begin position="141"/>
        <end position="151"/>
    </location>
</feature>
<feature type="compositionally biased region" description="Basic and acidic residues" evidence="1">
    <location>
        <begin position="242"/>
        <end position="253"/>
    </location>
</feature>
<dbReference type="Pfam" id="PF05036">
    <property type="entry name" value="SPOR"/>
    <property type="match status" value="1"/>
</dbReference>
<evidence type="ECO:0000256" key="1">
    <source>
        <dbReference type="SAM" id="MobiDB-lite"/>
    </source>
</evidence>
<dbReference type="PROSITE" id="PS51724">
    <property type="entry name" value="SPOR"/>
    <property type="match status" value="1"/>
</dbReference>